<evidence type="ECO:0000313" key="4">
    <source>
        <dbReference type="EMBL" id="OWQ95889.1"/>
    </source>
</evidence>
<feature type="region of interest" description="Disordered" evidence="1">
    <location>
        <begin position="201"/>
        <end position="222"/>
    </location>
</feature>
<evidence type="ECO:0000256" key="1">
    <source>
        <dbReference type="SAM" id="MobiDB-lite"/>
    </source>
</evidence>
<dbReference type="EMBL" id="NISK01000003">
    <property type="protein sequence ID" value="OWQ95889.1"/>
    <property type="molecule type" value="Genomic_DNA"/>
</dbReference>
<protein>
    <recommendedName>
        <fullName evidence="3">SCP domain-containing protein</fullName>
    </recommendedName>
</protein>
<sequence length="222" mass="23761">MMIPVRWTTAALVLGLGAVATSAAPSRFEAGVLAELNRFRSDPAAYASDLRGYLPRFEGRRLRGEADGEIDILTNEGVAAVDEAIRDLRSEKPLPRFQQSDLLAAAAADHVAVQSRSGAVGHYTRGNGPGERMKARGGGPYVNEVITYGHHSAAGVVHQLLIDDGVPGRGHRHSLLRPTHRYAGIACGPHRVHRTMCVTLMSHSPDGSPPPPPKRPPVTAPR</sequence>
<feature type="chain" id="PRO_5012964558" description="SCP domain-containing protein" evidence="2">
    <location>
        <begin position="24"/>
        <end position="222"/>
    </location>
</feature>
<proteinExistence type="predicted"/>
<dbReference type="PANTHER" id="PTHR31157:SF1">
    <property type="entry name" value="SCP DOMAIN-CONTAINING PROTEIN"/>
    <property type="match status" value="1"/>
</dbReference>
<evidence type="ECO:0000259" key="3">
    <source>
        <dbReference type="Pfam" id="PF00188"/>
    </source>
</evidence>
<keyword evidence="2" id="KW-0732">Signal</keyword>
<feature type="signal peptide" evidence="2">
    <location>
        <begin position="1"/>
        <end position="23"/>
    </location>
</feature>
<dbReference type="Pfam" id="PF00188">
    <property type="entry name" value="CAP"/>
    <property type="match status" value="1"/>
</dbReference>
<accession>A0A246JSD0</accession>
<dbReference type="InterPro" id="IPR035940">
    <property type="entry name" value="CAP_sf"/>
</dbReference>
<evidence type="ECO:0000313" key="5">
    <source>
        <dbReference type="Proteomes" id="UP000197361"/>
    </source>
</evidence>
<keyword evidence="5" id="KW-1185">Reference proteome</keyword>
<comment type="caution">
    <text evidence="4">The sequence shown here is derived from an EMBL/GenBank/DDBJ whole genome shotgun (WGS) entry which is preliminary data.</text>
</comment>
<dbReference type="AlphaFoldDB" id="A0A246JSD0"/>
<dbReference type="InterPro" id="IPR014044">
    <property type="entry name" value="CAP_dom"/>
</dbReference>
<reference evidence="4 5" key="1">
    <citation type="journal article" date="2010" name="Int. J. Syst. Evol. Microbiol.">
        <title>Sphingopyxis bauzanensis sp. nov., a psychrophilic bacterium isolated from soil.</title>
        <authorList>
            <person name="Zhang D.C."/>
            <person name="Liu H.C."/>
            <person name="Xin Y.H."/>
            <person name="Zhou Y.G."/>
            <person name="Schinner F."/>
            <person name="Margesin R."/>
        </authorList>
    </citation>
    <scope>NUCLEOTIDE SEQUENCE [LARGE SCALE GENOMIC DNA]</scope>
    <source>
        <strain evidence="4 5">DSM 22271</strain>
    </source>
</reference>
<organism evidence="4 5">
    <name type="scientific">Sphingopyxis bauzanensis</name>
    <dbReference type="NCBI Taxonomy" id="651663"/>
    <lineage>
        <taxon>Bacteria</taxon>
        <taxon>Pseudomonadati</taxon>
        <taxon>Pseudomonadota</taxon>
        <taxon>Alphaproteobacteria</taxon>
        <taxon>Sphingomonadales</taxon>
        <taxon>Sphingomonadaceae</taxon>
        <taxon>Sphingopyxis</taxon>
    </lineage>
</organism>
<dbReference type="PANTHER" id="PTHR31157">
    <property type="entry name" value="SCP DOMAIN-CONTAINING PROTEIN"/>
    <property type="match status" value="1"/>
</dbReference>
<evidence type="ECO:0000256" key="2">
    <source>
        <dbReference type="SAM" id="SignalP"/>
    </source>
</evidence>
<name>A0A246JSD0_9SPHN</name>
<dbReference type="OrthoDB" id="7550377at2"/>
<feature type="domain" description="SCP" evidence="3">
    <location>
        <begin position="84"/>
        <end position="195"/>
    </location>
</feature>
<feature type="compositionally biased region" description="Pro residues" evidence="1">
    <location>
        <begin position="207"/>
        <end position="222"/>
    </location>
</feature>
<dbReference type="RefSeq" id="WP_088441986.1">
    <property type="nucleotide sequence ID" value="NZ_BMMC01000007.1"/>
</dbReference>
<gene>
    <name evidence="4" type="ORF">CDQ92_14125</name>
</gene>
<dbReference type="Gene3D" id="3.40.33.10">
    <property type="entry name" value="CAP"/>
    <property type="match status" value="1"/>
</dbReference>
<dbReference type="Proteomes" id="UP000197361">
    <property type="component" value="Unassembled WGS sequence"/>
</dbReference>